<organism evidence="7 9">
    <name type="scientific">Microcaecilia unicolor</name>
    <dbReference type="NCBI Taxonomy" id="1415580"/>
    <lineage>
        <taxon>Eukaryota</taxon>
        <taxon>Metazoa</taxon>
        <taxon>Chordata</taxon>
        <taxon>Craniata</taxon>
        <taxon>Vertebrata</taxon>
        <taxon>Euteleostomi</taxon>
        <taxon>Amphibia</taxon>
        <taxon>Gymnophiona</taxon>
        <taxon>Siphonopidae</taxon>
        <taxon>Microcaecilia</taxon>
    </lineage>
</organism>
<dbReference type="Gene3D" id="4.10.830.40">
    <property type="match status" value="1"/>
</dbReference>
<evidence type="ECO:0000256" key="3">
    <source>
        <dbReference type="ARBA" id="ARBA00022833"/>
    </source>
</evidence>
<evidence type="ECO:0000259" key="6">
    <source>
        <dbReference type="PROSITE" id="PS50119"/>
    </source>
</evidence>
<evidence type="ECO:0000256" key="2">
    <source>
        <dbReference type="ARBA" id="ARBA00022771"/>
    </source>
</evidence>
<evidence type="ECO:0000256" key="4">
    <source>
        <dbReference type="PROSITE-ProRule" id="PRU00024"/>
    </source>
</evidence>
<evidence type="ECO:0000313" key="8">
    <source>
        <dbReference type="RefSeq" id="XP_030056658.1"/>
    </source>
</evidence>
<evidence type="ECO:0000256" key="1">
    <source>
        <dbReference type="ARBA" id="ARBA00022723"/>
    </source>
</evidence>
<dbReference type="GeneID" id="115468797"/>
<evidence type="ECO:0000313" key="7">
    <source>
        <dbReference type="Proteomes" id="UP000515156"/>
    </source>
</evidence>
<keyword evidence="2 4" id="KW-0863">Zinc-finger</keyword>
<proteinExistence type="predicted"/>
<gene>
    <name evidence="8 9" type="primary">TRIM44</name>
</gene>
<feature type="domain" description="B box-type" evidence="6">
    <location>
        <begin position="88"/>
        <end position="129"/>
    </location>
</feature>
<reference evidence="8 9" key="1">
    <citation type="submission" date="2025-04" db="UniProtKB">
        <authorList>
            <consortium name="RefSeq"/>
        </authorList>
    </citation>
    <scope>IDENTIFICATION</scope>
</reference>
<dbReference type="AlphaFoldDB" id="A0A6P7Y1F1"/>
<dbReference type="Gene3D" id="3.30.160.60">
    <property type="entry name" value="Classic Zinc Finger"/>
    <property type="match status" value="1"/>
</dbReference>
<dbReference type="OrthoDB" id="9049620at2759"/>
<evidence type="ECO:0000256" key="5">
    <source>
        <dbReference type="SAM" id="MobiDB-lite"/>
    </source>
</evidence>
<dbReference type="RefSeq" id="XP_030056659.1">
    <property type="nucleotide sequence ID" value="XM_030200799.1"/>
</dbReference>
<dbReference type="InterPro" id="IPR000315">
    <property type="entry name" value="Znf_B-box"/>
</dbReference>
<dbReference type="RefSeq" id="XP_030056658.1">
    <property type="nucleotide sequence ID" value="XM_030200798.1"/>
</dbReference>
<dbReference type="CTD" id="54765"/>
<dbReference type="SMART" id="SM00336">
    <property type="entry name" value="BBOX"/>
    <property type="match status" value="2"/>
</dbReference>
<dbReference type="InterPro" id="IPR051051">
    <property type="entry name" value="E3_ubiq-ligase_TRIM/RNF"/>
</dbReference>
<keyword evidence="7" id="KW-1185">Reference proteome</keyword>
<protein>
    <submittedName>
        <fullName evidence="8 9">Tripartite motif-containing protein 44</fullName>
    </submittedName>
</protein>
<sequence length="273" mass="30984">MACAQGDGDTAALDGTCDACEPDEATKAVMFCQDCEFSFCQLHTEEHEQKYRAHQLRALAPEPTSAQQETAMDTEGTTAGKEEPHEKVDRKMCQEHGQELSLYCREHEQIICVLCAMTGAHQQHELITLNEAYHAVKNREPTDLRTAMLEMMARLKDKCTDPNVTRREMKDIIVREFEDMHQLAHEEKRQALHLLDLQEAVASAHMSEVLADVNVKMLKVMAEMAEITRQLNTFSELALLKPENQEQDPRNGQSPPDPNQRRFEDPPSANGPW</sequence>
<dbReference type="SUPFAM" id="SSF57845">
    <property type="entry name" value="B-box zinc-binding domain"/>
    <property type="match status" value="1"/>
</dbReference>
<dbReference type="GO" id="GO:0008270">
    <property type="term" value="F:zinc ion binding"/>
    <property type="evidence" value="ECO:0007669"/>
    <property type="project" value="UniProtKB-KW"/>
</dbReference>
<feature type="compositionally biased region" description="Polar residues" evidence="5">
    <location>
        <begin position="64"/>
        <end position="77"/>
    </location>
</feature>
<keyword evidence="1" id="KW-0479">Metal-binding</keyword>
<accession>A0A6P7Y1F1</accession>
<dbReference type="PANTHER" id="PTHR25465:SF31">
    <property type="entry name" value="RING-TYPE DOMAIN-CONTAINING PROTEIN"/>
    <property type="match status" value="1"/>
</dbReference>
<evidence type="ECO:0000313" key="9">
    <source>
        <dbReference type="RefSeq" id="XP_030056659.1"/>
    </source>
</evidence>
<feature type="region of interest" description="Disordered" evidence="5">
    <location>
        <begin position="60"/>
        <end position="88"/>
    </location>
</feature>
<dbReference type="KEGG" id="muo:115468797"/>
<dbReference type="Proteomes" id="UP000515156">
    <property type="component" value="Chromosome 4"/>
</dbReference>
<dbReference type="PANTHER" id="PTHR25465">
    <property type="entry name" value="B-BOX DOMAIN CONTAINING"/>
    <property type="match status" value="1"/>
</dbReference>
<keyword evidence="3" id="KW-0862">Zinc</keyword>
<dbReference type="Pfam" id="PF00643">
    <property type="entry name" value="zf-B_box"/>
    <property type="match status" value="1"/>
</dbReference>
<name>A0A6P7Y1F1_9AMPH</name>
<dbReference type="PROSITE" id="PS50119">
    <property type="entry name" value="ZF_BBOX"/>
    <property type="match status" value="1"/>
</dbReference>
<feature type="region of interest" description="Disordered" evidence="5">
    <location>
        <begin position="240"/>
        <end position="273"/>
    </location>
</feature>